<dbReference type="SUPFAM" id="SSF56112">
    <property type="entry name" value="Protein kinase-like (PK-like)"/>
    <property type="match status" value="1"/>
</dbReference>
<feature type="non-terminal residue" evidence="5">
    <location>
        <position position="1"/>
    </location>
</feature>
<comment type="subcellular location">
    <subcellularLocation>
        <location evidence="1">Host cell</location>
    </subcellularLocation>
    <subcellularLocation>
        <location evidence="2">Secreted</location>
    </subcellularLocation>
</comment>
<sequence>KSQKRKLNVYGKENFKPESPTITLICLVKGDPPMNAFSIDIDKNITVHKLKKATKSEKAPEFDNIAPDRLELWRVNIRDDSNELANIDLHNYDQLRATKKIKTYFEVLSEDHIHLIVSPPVFTSASVQEVLSIKPPSVSARHSEFFQSIQNPPVILNHRPSGCTGPPVIFYNEIFNKFVADFKNENLPIPPNILEMVDIFVKDMENGYSTEEGRCEILEKHLKNVIGPMEKVENSDKTKSDRVVTILAQSSITFALVVLAEVKNEIGTGSCDPTIQDPLTDFIPLMQFYNNSYYKRIARLLEALHLASIRLKTFYEELNMSDPCDQRFYPFLHQYSDDFGNNIPFNYNDLFMEDCTEFVWRATTEDKSSIIIKYTQTYNVNAHKICAEKQLAPRILFASNKVIDGWWVIIMESVEELSLYHAQLTNENYMTVMQDIKQAIKLLHDNELVFANLCSTNILVYKVEMNTRAMLFGFDWCGEHAIGRYPFLISSTVKWHHGVKAYALLDKTHDLFWLDALQERN</sequence>
<gene>
    <name evidence="5" type="ORF">RFULGI_LOCUS9419</name>
</gene>
<evidence type="ECO:0000259" key="4">
    <source>
        <dbReference type="Pfam" id="PF20147"/>
    </source>
</evidence>
<dbReference type="EMBL" id="CAJVPZ010016807">
    <property type="protein sequence ID" value="CAG8675995.1"/>
    <property type="molecule type" value="Genomic_DNA"/>
</dbReference>
<proteinExistence type="predicted"/>
<dbReference type="GO" id="GO:0043657">
    <property type="term" value="C:host cell"/>
    <property type="evidence" value="ECO:0007669"/>
    <property type="project" value="UniProtKB-SubCell"/>
</dbReference>
<organism evidence="5 6">
    <name type="scientific">Racocetra fulgida</name>
    <dbReference type="NCBI Taxonomy" id="60492"/>
    <lineage>
        <taxon>Eukaryota</taxon>
        <taxon>Fungi</taxon>
        <taxon>Fungi incertae sedis</taxon>
        <taxon>Mucoromycota</taxon>
        <taxon>Glomeromycotina</taxon>
        <taxon>Glomeromycetes</taxon>
        <taxon>Diversisporales</taxon>
        <taxon>Gigasporaceae</taxon>
        <taxon>Racocetra</taxon>
    </lineage>
</organism>
<evidence type="ECO:0000256" key="1">
    <source>
        <dbReference type="ARBA" id="ARBA00004340"/>
    </source>
</evidence>
<comment type="caution">
    <text evidence="5">The sequence shown here is derived from an EMBL/GenBank/DDBJ whole genome shotgun (WGS) entry which is preliminary data.</text>
</comment>
<keyword evidence="6" id="KW-1185">Reference proteome</keyword>
<dbReference type="GO" id="GO:0005576">
    <property type="term" value="C:extracellular region"/>
    <property type="evidence" value="ECO:0007669"/>
    <property type="project" value="UniProtKB-SubCell"/>
</dbReference>
<evidence type="ECO:0000256" key="3">
    <source>
        <dbReference type="ARBA" id="ARBA00022525"/>
    </source>
</evidence>
<evidence type="ECO:0000313" key="5">
    <source>
        <dbReference type="EMBL" id="CAG8675995.1"/>
    </source>
</evidence>
<feature type="domain" description="Crinkler effector protein N-terminal" evidence="4">
    <location>
        <begin position="22"/>
        <end position="117"/>
    </location>
</feature>
<reference evidence="5" key="1">
    <citation type="submission" date="2021-06" db="EMBL/GenBank/DDBJ databases">
        <authorList>
            <person name="Kallberg Y."/>
            <person name="Tangrot J."/>
            <person name="Rosling A."/>
        </authorList>
    </citation>
    <scope>NUCLEOTIDE SEQUENCE</scope>
    <source>
        <strain evidence="5">IN212</strain>
    </source>
</reference>
<dbReference type="InterPro" id="IPR045379">
    <property type="entry name" value="Crinkler_N"/>
</dbReference>
<evidence type="ECO:0000256" key="2">
    <source>
        <dbReference type="ARBA" id="ARBA00004613"/>
    </source>
</evidence>
<dbReference type="AlphaFoldDB" id="A0A9N9EGA4"/>
<dbReference type="Pfam" id="PF20147">
    <property type="entry name" value="Crinkler"/>
    <property type="match status" value="1"/>
</dbReference>
<dbReference type="OrthoDB" id="2304312at2759"/>
<keyword evidence="3" id="KW-0964">Secreted</keyword>
<name>A0A9N9EGA4_9GLOM</name>
<evidence type="ECO:0000313" key="6">
    <source>
        <dbReference type="Proteomes" id="UP000789396"/>
    </source>
</evidence>
<dbReference type="Proteomes" id="UP000789396">
    <property type="component" value="Unassembled WGS sequence"/>
</dbReference>
<dbReference type="InterPro" id="IPR011009">
    <property type="entry name" value="Kinase-like_dom_sf"/>
</dbReference>
<accession>A0A9N9EGA4</accession>
<protein>
    <submittedName>
        <fullName evidence="5">3581_t:CDS:1</fullName>
    </submittedName>
</protein>
<feature type="non-terminal residue" evidence="5">
    <location>
        <position position="521"/>
    </location>
</feature>